<evidence type="ECO:0000313" key="2">
    <source>
        <dbReference type="Proteomes" id="UP001357485"/>
    </source>
</evidence>
<accession>A0ABR0LTV5</accession>
<dbReference type="Proteomes" id="UP001357485">
    <property type="component" value="Unassembled WGS sequence"/>
</dbReference>
<comment type="caution">
    <text evidence="1">The sequence shown here is derived from an EMBL/GenBank/DDBJ whole genome shotgun (WGS) entry which is preliminary data.</text>
</comment>
<sequence length="73" mass="8763">MRQELESTKRANSQMAELFKSYRSESDRTLDEMVQEVQERELSGRKMGEEMQHVVGQMRWLMNLKRNVKNVDE</sequence>
<organism evidence="1 2">
    <name type="scientific">Cryomyces antarcticus</name>
    <dbReference type="NCBI Taxonomy" id="329879"/>
    <lineage>
        <taxon>Eukaryota</taxon>
        <taxon>Fungi</taxon>
        <taxon>Dikarya</taxon>
        <taxon>Ascomycota</taxon>
        <taxon>Pezizomycotina</taxon>
        <taxon>Dothideomycetes</taxon>
        <taxon>Dothideomycetes incertae sedis</taxon>
        <taxon>Cryomyces</taxon>
    </lineage>
</organism>
<gene>
    <name evidence="1" type="ORF">LTR16_011060</name>
</gene>
<name>A0ABR0LTV5_9PEZI</name>
<protein>
    <submittedName>
        <fullName evidence="1">Uncharacterized protein</fullName>
    </submittedName>
</protein>
<keyword evidence="2" id="KW-1185">Reference proteome</keyword>
<dbReference type="EMBL" id="JAVRRA010011532">
    <property type="protein sequence ID" value="KAK5240142.1"/>
    <property type="molecule type" value="Genomic_DNA"/>
</dbReference>
<evidence type="ECO:0000313" key="1">
    <source>
        <dbReference type="EMBL" id="KAK5240142.1"/>
    </source>
</evidence>
<proteinExistence type="predicted"/>
<reference evidence="1 2" key="1">
    <citation type="submission" date="2023-08" db="EMBL/GenBank/DDBJ databases">
        <title>Black Yeasts Isolated from many extreme environments.</title>
        <authorList>
            <person name="Coleine C."/>
            <person name="Stajich J.E."/>
            <person name="Selbmann L."/>
        </authorList>
    </citation>
    <scope>NUCLEOTIDE SEQUENCE [LARGE SCALE GENOMIC DNA]</scope>
    <source>
        <strain evidence="1 2">CCFEE 536</strain>
    </source>
</reference>
<feature type="non-terminal residue" evidence="1">
    <location>
        <position position="73"/>
    </location>
</feature>